<gene>
    <name evidence="1" type="ORF">S01H1_79386</name>
</gene>
<reference evidence="1" key="1">
    <citation type="journal article" date="2014" name="Front. Microbiol.">
        <title>High frequency of phylogenetically diverse reductive dehalogenase-homologous genes in deep subseafloor sedimentary metagenomes.</title>
        <authorList>
            <person name="Kawai M."/>
            <person name="Futagami T."/>
            <person name="Toyoda A."/>
            <person name="Takaki Y."/>
            <person name="Nishi S."/>
            <person name="Hori S."/>
            <person name="Arai W."/>
            <person name="Tsubouchi T."/>
            <person name="Morono Y."/>
            <person name="Uchiyama I."/>
            <person name="Ito T."/>
            <person name="Fujiyama A."/>
            <person name="Inagaki F."/>
            <person name="Takami H."/>
        </authorList>
    </citation>
    <scope>NUCLEOTIDE SEQUENCE</scope>
    <source>
        <strain evidence="1">Expedition CK06-06</strain>
    </source>
</reference>
<organism evidence="1">
    <name type="scientific">marine sediment metagenome</name>
    <dbReference type="NCBI Taxonomy" id="412755"/>
    <lineage>
        <taxon>unclassified sequences</taxon>
        <taxon>metagenomes</taxon>
        <taxon>ecological metagenomes</taxon>
    </lineage>
</organism>
<sequence length="99" mass="11499">MKKTESDKIVEFLSALIRLSEVENEILQKRANKEMKMNNKEVKCPWRFCAHGGGMAASDLEYCYMDRSGADITREDCPCFISHEDYAEKIEKEISNDRE</sequence>
<accession>X0Z042</accession>
<name>X0Z042_9ZZZZ</name>
<proteinExistence type="predicted"/>
<comment type="caution">
    <text evidence="1">The sequence shown here is derived from an EMBL/GenBank/DDBJ whole genome shotgun (WGS) entry which is preliminary data.</text>
</comment>
<dbReference type="AlphaFoldDB" id="X0Z042"/>
<protein>
    <submittedName>
        <fullName evidence="1">Uncharacterized protein</fullName>
    </submittedName>
</protein>
<dbReference type="EMBL" id="BARS01053507">
    <property type="protein sequence ID" value="GAG52027.1"/>
    <property type="molecule type" value="Genomic_DNA"/>
</dbReference>
<evidence type="ECO:0000313" key="1">
    <source>
        <dbReference type="EMBL" id="GAG52027.1"/>
    </source>
</evidence>